<feature type="domain" description="ATP-cone" evidence="4">
    <location>
        <begin position="1"/>
        <end position="90"/>
    </location>
</feature>
<reference evidence="5 6" key="1">
    <citation type="submission" date="2023-07" db="EMBL/GenBank/DDBJ databases">
        <title>Genomic Encyclopedia of Type Strains, Phase IV (KMG-IV): sequencing the most valuable type-strain genomes for metagenomic binning, comparative biology and taxonomic classification.</title>
        <authorList>
            <person name="Goeker M."/>
        </authorList>
    </citation>
    <scope>NUCLEOTIDE SEQUENCE [LARGE SCALE GENOMIC DNA]</scope>
    <source>
        <strain evidence="5 6">DSM 1400</strain>
    </source>
</reference>
<keyword evidence="1 3" id="KW-0547">Nucleotide-binding</keyword>
<evidence type="ECO:0000256" key="1">
    <source>
        <dbReference type="ARBA" id="ARBA00022741"/>
    </source>
</evidence>
<dbReference type="EMBL" id="JAUSWN010000001">
    <property type="protein sequence ID" value="MDQ0478538.1"/>
    <property type="molecule type" value="Genomic_DNA"/>
</dbReference>
<evidence type="ECO:0000259" key="4">
    <source>
        <dbReference type="PROSITE" id="PS51161"/>
    </source>
</evidence>
<dbReference type="InterPro" id="IPR005144">
    <property type="entry name" value="ATP-cone_dom"/>
</dbReference>
<sequence length="90" mass="10541">MKILKRSGDLEEFNPEKIKVSLENSARDIEFVLTQSDLNIILSDVKSILNNIRKEDENTSVYELRGIVYSILIKHNFNDICKAFMFYKKL</sequence>
<evidence type="ECO:0000256" key="2">
    <source>
        <dbReference type="ARBA" id="ARBA00022840"/>
    </source>
</evidence>
<comment type="caution">
    <text evidence="5">The sequence shown here is derived from an EMBL/GenBank/DDBJ whole genome shotgun (WGS) entry which is preliminary data.</text>
</comment>
<evidence type="ECO:0000256" key="3">
    <source>
        <dbReference type="PROSITE-ProRule" id="PRU00492"/>
    </source>
</evidence>
<dbReference type="Proteomes" id="UP001224418">
    <property type="component" value="Unassembled WGS sequence"/>
</dbReference>
<organism evidence="5 6">
    <name type="scientific">Hathewaya limosa</name>
    <name type="common">Clostridium limosum</name>
    <dbReference type="NCBI Taxonomy" id="1536"/>
    <lineage>
        <taxon>Bacteria</taxon>
        <taxon>Bacillati</taxon>
        <taxon>Bacillota</taxon>
        <taxon>Clostridia</taxon>
        <taxon>Eubacteriales</taxon>
        <taxon>Clostridiaceae</taxon>
        <taxon>Hathewaya</taxon>
    </lineage>
</organism>
<name>A0ABU0JQT5_HATLI</name>
<evidence type="ECO:0000313" key="5">
    <source>
        <dbReference type="EMBL" id="MDQ0478538.1"/>
    </source>
</evidence>
<protein>
    <submittedName>
        <fullName evidence="5">Transcriptional regulator NrdR family protein</fullName>
    </submittedName>
</protein>
<dbReference type="Pfam" id="PF03477">
    <property type="entry name" value="ATP-cone"/>
    <property type="match status" value="1"/>
</dbReference>
<dbReference type="RefSeq" id="WP_307354794.1">
    <property type="nucleotide sequence ID" value="NZ_BAAACJ010000024.1"/>
</dbReference>
<gene>
    <name evidence="5" type="ORF">QOZ93_000239</name>
</gene>
<proteinExistence type="predicted"/>
<dbReference type="PROSITE" id="PS51161">
    <property type="entry name" value="ATP_CONE"/>
    <property type="match status" value="1"/>
</dbReference>
<evidence type="ECO:0000313" key="6">
    <source>
        <dbReference type="Proteomes" id="UP001224418"/>
    </source>
</evidence>
<accession>A0ABU0JQT5</accession>
<keyword evidence="6" id="KW-1185">Reference proteome</keyword>
<keyword evidence="2 3" id="KW-0067">ATP-binding</keyword>